<protein>
    <submittedName>
        <fullName evidence="1">Uncharacterized protein</fullName>
    </submittedName>
</protein>
<dbReference type="OrthoDB" id="409136at2759"/>
<keyword evidence="2" id="KW-1185">Reference proteome</keyword>
<gene>
    <name evidence="1" type="ORF">K469DRAFT_530335</name>
</gene>
<dbReference type="Proteomes" id="UP000800200">
    <property type="component" value="Unassembled WGS sequence"/>
</dbReference>
<name>A0A6A6ES59_9PEZI</name>
<reference evidence="1" key="1">
    <citation type="journal article" date="2020" name="Stud. Mycol.">
        <title>101 Dothideomycetes genomes: a test case for predicting lifestyles and emergence of pathogens.</title>
        <authorList>
            <person name="Haridas S."/>
            <person name="Albert R."/>
            <person name="Binder M."/>
            <person name="Bloem J."/>
            <person name="Labutti K."/>
            <person name="Salamov A."/>
            <person name="Andreopoulos B."/>
            <person name="Baker S."/>
            <person name="Barry K."/>
            <person name="Bills G."/>
            <person name="Bluhm B."/>
            <person name="Cannon C."/>
            <person name="Castanera R."/>
            <person name="Culley D."/>
            <person name="Daum C."/>
            <person name="Ezra D."/>
            <person name="Gonzalez J."/>
            <person name="Henrissat B."/>
            <person name="Kuo A."/>
            <person name="Liang C."/>
            <person name="Lipzen A."/>
            <person name="Lutzoni F."/>
            <person name="Magnuson J."/>
            <person name="Mondo S."/>
            <person name="Nolan M."/>
            <person name="Ohm R."/>
            <person name="Pangilinan J."/>
            <person name="Park H.-J."/>
            <person name="Ramirez L."/>
            <person name="Alfaro M."/>
            <person name="Sun H."/>
            <person name="Tritt A."/>
            <person name="Yoshinaga Y."/>
            <person name="Zwiers L.-H."/>
            <person name="Turgeon B."/>
            <person name="Goodwin S."/>
            <person name="Spatafora J."/>
            <person name="Crous P."/>
            <person name="Grigoriev I."/>
        </authorList>
    </citation>
    <scope>NUCLEOTIDE SEQUENCE</scope>
    <source>
        <strain evidence="1">CBS 207.26</strain>
    </source>
</reference>
<accession>A0A6A6ES59</accession>
<dbReference type="EMBL" id="ML994614">
    <property type="protein sequence ID" value="KAF2192920.1"/>
    <property type="molecule type" value="Genomic_DNA"/>
</dbReference>
<sequence length="128" mass="13502">DWALIVITSEDVLTSLAALDTNGGYAGPKQVSPGLRAARIATHTSSSGYVTGTLSETPLYTRLPNSMSFQEVYKVQLDAVLANGDCGSGIVDAKTGDLYGHIVAGCETTGIAYIMAAHHVLKDMEERL</sequence>
<feature type="non-terminal residue" evidence="1">
    <location>
        <position position="1"/>
    </location>
</feature>
<dbReference type="AlphaFoldDB" id="A0A6A6ES59"/>
<evidence type="ECO:0000313" key="1">
    <source>
        <dbReference type="EMBL" id="KAF2192920.1"/>
    </source>
</evidence>
<evidence type="ECO:0000313" key="2">
    <source>
        <dbReference type="Proteomes" id="UP000800200"/>
    </source>
</evidence>
<feature type="non-terminal residue" evidence="1">
    <location>
        <position position="128"/>
    </location>
</feature>
<organism evidence="1 2">
    <name type="scientific">Zopfia rhizophila CBS 207.26</name>
    <dbReference type="NCBI Taxonomy" id="1314779"/>
    <lineage>
        <taxon>Eukaryota</taxon>
        <taxon>Fungi</taxon>
        <taxon>Dikarya</taxon>
        <taxon>Ascomycota</taxon>
        <taxon>Pezizomycotina</taxon>
        <taxon>Dothideomycetes</taxon>
        <taxon>Dothideomycetes incertae sedis</taxon>
        <taxon>Zopfiaceae</taxon>
        <taxon>Zopfia</taxon>
    </lineage>
</organism>
<proteinExistence type="predicted"/>